<accession>A0ABQ9RX58</accession>
<reference evidence="2 3" key="1">
    <citation type="submission" date="2016-10" db="EMBL/GenBank/DDBJ databases">
        <title>The genome sequence of Colletotrichum fioriniae PJ7.</title>
        <authorList>
            <person name="Baroncelli R."/>
        </authorList>
    </citation>
    <scope>NUCLEOTIDE SEQUENCE [LARGE SCALE GENOMIC DNA]</scope>
    <source>
        <strain evidence="2 3">IMI 384185</strain>
    </source>
</reference>
<gene>
    <name evidence="2" type="ORF">CPAR01_15939</name>
</gene>
<name>A0ABQ9RX58_9PEZI</name>
<comment type="caution">
    <text evidence="2">The sequence shown here is derived from an EMBL/GenBank/DDBJ whole genome shotgun (WGS) entry which is preliminary data.</text>
</comment>
<keyword evidence="3" id="KW-1185">Reference proteome</keyword>
<feature type="region of interest" description="Disordered" evidence="1">
    <location>
        <begin position="1"/>
        <end position="20"/>
    </location>
</feature>
<protein>
    <submittedName>
        <fullName evidence="2">Uncharacterized protein</fullName>
    </submittedName>
</protein>
<sequence>MPFNLGITAQQGHHQPPEPRTLDMTRLSSDLSTRSAALAAFHLPSSLNRPFDPPLRVASEEPKTIDFAKVTLPNREDQGTLLVLHCKYLLRPRSRAGNLRPTDWHRGVWPRTPATSVRHSLLPMPSLHLDRYRDWVQEIFPRRKSIRRLGIPPRRLDSLCGAFVHKDPTVPKANHTT</sequence>
<dbReference type="Proteomes" id="UP001241169">
    <property type="component" value="Unassembled WGS sequence"/>
</dbReference>
<evidence type="ECO:0000313" key="3">
    <source>
        <dbReference type="Proteomes" id="UP001241169"/>
    </source>
</evidence>
<dbReference type="GeneID" id="85384083"/>
<proteinExistence type="predicted"/>
<dbReference type="RefSeq" id="XP_060341001.1">
    <property type="nucleotide sequence ID" value="XM_060500184.1"/>
</dbReference>
<evidence type="ECO:0000256" key="1">
    <source>
        <dbReference type="SAM" id="MobiDB-lite"/>
    </source>
</evidence>
<dbReference type="EMBL" id="MOPA01000022">
    <property type="protein sequence ID" value="KAK1517459.1"/>
    <property type="molecule type" value="Genomic_DNA"/>
</dbReference>
<organism evidence="2 3">
    <name type="scientific">Colletotrichum paranaense</name>
    <dbReference type="NCBI Taxonomy" id="1914294"/>
    <lineage>
        <taxon>Eukaryota</taxon>
        <taxon>Fungi</taxon>
        <taxon>Dikarya</taxon>
        <taxon>Ascomycota</taxon>
        <taxon>Pezizomycotina</taxon>
        <taxon>Sordariomycetes</taxon>
        <taxon>Hypocreomycetidae</taxon>
        <taxon>Glomerellales</taxon>
        <taxon>Glomerellaceae</taxon>
        <taxon>Colletotrichum</taxon>
        <taxon>Colletotrichum acutatum species complex</taxon>
    </lineage>
</organism>
<evidence type="ECO:0000313" key="2">
    <source>
        <dbReference type="EMBL" id="KAK1517459.1"/>
    </source>
</evidence>